<proteinExistence type="inferred from homology"/>
<protein>
    <recommendedName>
        <fullName evidence="3 9">NADH-ubiquinone oxidoreductase chain 3</fullName>
        <ecNumber evidence="9">7.1.1.2</ecNumber>
    </recommendedName>
</protein>
<reference evidence="10" key="1">
    <citation type="journal article" date="2005" name="J. Mol. Evol.">
        <title>First sequenced mitochondrial genome from the phylum Acanthocephala (Leptorhynchoides thecatus) and its phylogenetic position within Metazoa.</title>
        <authorList>
            <person name="Steinauer M.L."/>
            <person name="Nickol B.B."/>
            <person name="Broughton R."/>
            <person name="Orti G."/>
        </authorList>
    </citation>
    <scope>NUCLEOTIDE SEQUENCE</scope>
</reference>
<organism evidence="10">
    <name type="scientific">Leptorhynchoides thecatus</name>
    <name type="common">Thorny-headed worm</name>
    <name type="synonym">Echinorhynchus thecatus</name>
    <dbReference type="NCBI Taxonomy" id="60532"/>
    <lineage>
        <taxon>Eukaryota</taxon>
        <taxon>Metazoa</taxon>
        <taxon>Spiralia</taxon>
        <taxon>Lophotrochozoa</taxon>
        <taxon>Acanthocephala</taxon>
        <taxon>Palaeacanthocephala</taxon>
        <taxon>Echinorhynchida</taxon>
        <taxon>Rhadinorhynchidae</taxon>
        <taxon>Leptorhynchoides</taxon>
    </lineage>
</organism>
<evidence type="ECO:0000256" key="3">
    <source>
        <dbReference type="ARBA" id="ARBA00021007"/>
    </source>
</evidence>
<comment type="similarity">
    <text evidence="2 9">Belongs to the complex I subunit 3 family.</text>
</comment>
<dbReference type="GO" id="GO:0031966">
    <property type="term" value="C:mitochondrial membrane"/>
    <property type="evidence" value="ECO:0007669"/>
    <property type="project" value="UniProtKB-SubCell"/>
</dbReference>
<dbReference type="GO" id="GO:0008137">
    <property type="term" value="F:NADH dehydrogenase (ubiquinone) activity"/>
    <property type="evidence" value="ECO:0007669"/>
    <property type="project" value="UniProtKB-UniRule"/>
</dbReference>
<evidence type="ECO:0000256" key="2">
    <source>
        <dbReference type="ARBA" id="ARBA00008472"/>
    </source>
</evidence>
<keyword evidence="7 9" id="KW-0472">Membrane</keyword>
<dbReference type="InterPro" id="IPR000440">
    <property type="entry name" value="NADH_UbQ/plastoQ_OxRdtase_su3"/>
</dbReference>
<dbReference type="EMBL" id="AY562383">
    <property type="protein sequence ID" value="AAT64936.1"/>
    <property type="molecule type" value="Genomic_DNA"/>
</dbReference>
<evidence type="ECO:0000256" key="1">
    <source>
        <dbReference type="ARBA" id="ARBA00004370"/>
    </source>
</evidence>
<sequence length="113" mass="12959">MCLFYILSLMLVMALLVTVLILKSWESCEMLNSTVFESGMGSSIGGRFSFSLRFFLLCLIFIILDVETAMLVLFPLLFDSLGYSSFLIVLFVIWGYMFLTVYEWVEGGLDWVM</sequence>
<keyword evidence="9" id="KW-0249">Electron transport</keyword>
<dbReference type="PANTHER" id="PTHR11058">
    <property type="entry name" value="NADH-UBIQUINONE OXIDOREDUCTASE CHAIN 3"/>
    <property type="match status" value="1"/>
</dbReference>
<evidence type="ECO:0000256" key="8">
    <source>
        <dbReference type="ARBA" id="ARBA00049551"/>
    </source>
</evidence>
<evidence type="ECO:0000256" key="9">
    <source>
        <dbReference type="RuleBase" id="RU003640"/>
    </source>
</evidence>
<geneLocation type="mitochondrion" evidence="10"/>
<dbReference type="PANTHER" id="PTHR11058:SF9">
    <property type="entry name" value="NADH-UBIQUINONE OXIDOREDUCTASE CHAIN 3"/>
    <property type="match status" value="1"/>
</dbReference>
<keyword evidence="5 9" id="KW-0812">Transmembrane</keyword>
<keyword evidence="9" id="KW-0830">Ubiquinone</keyword>
<keyword evidence="9" id="KW-0679">Respiratory chain</keyword>
<evidence type="ECO:0000256" key="6">
    <source>
        <dbReference type="ARBA" id="ARBA00022989"/>
    </source>
</evidence>
<dbReference type="Pfam" id="PF00507">
    <property type="entry name" value="Oxidored_q4"/>
    <property type="match status" value="1"/>
</dbReference>
<dbReference type="Gene3D" id="1.20.58.1610">
    <property type="entry name" value="NADH:ubiquinone/plastoquinone oxidoreductase, chain 3"/>
    <property type="match status" value="1"/>
</dbReference>
<dbReference type="InterPro" id="IPR038430">
    <property type="entry name" value="NDAH_ubi_oxred_su3_sf"/>
</dbReference>
<dbReference type="EC" id="7.1.1.2" evidence="9"/>
<name>Q5DNC1_LEPTH</name>
<comment type="function">
    <text evidence="9">Core subunit of the mitochondrial membrane respiratory chain NADH dehydrogenase (Complex I) which catalyzes electron transfer from NADH through the respiratory chain, using ubiquinone as an electron acceptor. Essential for the catalytic activity of complex I.</text>
</comment>
<keyword evidence="4 9" id="KW-0813">Transport</keyword>
<keyword evidence="9" id="KW-1278">Translocase</keyword>
<feature type="transmembrane region" description="Helical" evidence="9">
    <location>
        <begin position="6"/>
        <end position="22"/>
    </location>
</feature>
<comment type="subcellular location">
    <subcellularLocation>
        <location evidence="1">Membrane</location>
    </subcellularLocation>
    <subcellularLocation>
        <location evidence="9">Mitochondrion membrane</location>
        <topology evidence="9">Multi-pass membrane protein</topology>
    </subcellularLocation>
</comment>
<dbReference type="AlphaFoldDB" id="Q5DNC1"/>
<gene>
    <name evidence="10" type="primary">nad3</name>
</gene>
<keyword evidence="6 9" id="KW-1133">Transmembrane helix</keyword>
<comment type="catalytic activity">
    <reaction evidence="8 9">
        <text>a ubiquinone + NADH + 5 H(+)(in) = a ubiquinol + NAD(+) + 4 H(+)(out)</text>
        <dbReference type="Rhea" id="RHEA:29091"/>
        <dbReference type="Rhea" id="RHEA-COMP:9565"/>
        <dbReference type="Rhea" id="RHEA-COMP:9566"/>
        <dbReference type="ChEBI" id="CHEBI:15378"/>
        <dbReference type="ChEBI" id="CHEBI:16389"/>
        <dbReference type="ChEBI" id="CHEBI:17976"/>
        <dbReference type="ChEBI" id="CHEBI:57540"/>
        <dbReference type="ChEBI" id="CHEBI:57945"/>
        <dbReference type="EC" id="7.1.1.2"/>
    </reaction>
</comment>
<evidence type="ECO:0000313" key="10">
    <source>
        <dbReference type="EMBL" id="AAT64936.1"/>
    </source>
</evidence>
<evidence type="ECO:0000256" key="5">
    <source>
        <dbReference type="ARBA" id="ARBA00022692"/>
    </source>
</evidence>
<keyword evidence="9 10" id="KW-0496">Mitochondrion</keyword>
<feature type="transmembrane region" description="Helical" evidence="9">
    <location>
        <begin position="83"/>
        <end position="105"/>
    </location>
</feature>
<keyword evidence="9" id="KW-0520">NAD</keyword>
<accession>Q5DNC1</accession>
<dbReference type="GO" id="GO:0030964">
    <property type="term" value="C:NADH dehydrogenase complex"/>
    <property type="evidence" value="ECO:0007669"/>
    <property type="project" value="TreeGrafter"/>
</dbReference>
<evidence type="ECO:0000256" key="7">
    <source>
        <dbReference type="ARBA" id="ARBA00023136"/>
    </source>
</evidence>
<feature type="transmembrane region" description="Helical" evidence="9">
    <location>
        <begin position="54"/>
        <end position="77"/>
    </location>
</feature>
<evidence type="ECO:0000256" key="4">
    <source>
        <dbReference type="ARBA" id="ARBA00022448"/>
    </source>
</evidence>